<dbReference type="InterPro" id="IPR036136">
    <property type="entry name" value="Nit/Sulf_reduc_fer-like_dom_sf"/>
</dbReference>
<dbReference type="STRING" id="1244869.H261_01607"/>
<evidence type="ECO:0000256" key="6">
    <source>
        <dbReference type="ARBA" id="ARBA00023014"/>
    </source>
</evidence>
<dbReference type="PROSITE" id="PS00365">
    <property type="entry name" value="NIR_SIR"/>
    <property type="match status" value="2"/>
</dbReference>
<dbReference type="AlphaFoldDB" id="M2ZWV7"/>
<dbReference type="GO" id="GO:0046872">
    <property type="term" value="F:metal ion binding"/>
    <property type="evidence" value="ECO:0007669"/>
    <property type="project" value="UniProtKB-KW"/>
</dbReference>
<feature type="domain" description="Nitrite/sulphite reductase 4Fe-4S" evidence="7">
    <location>
        <begin position="126"/>
        <end position="278"/>
    </location>
</feature>
<keyword evidence="5" id="KW-0408">Iron</keyword>
<dbReference type="Proteomes" id="UP000011744">
    <property type="component" value="Unassembled WGS sequence"/>
</dbReference>
<evidence type="ECO:0000256" key="3">
    <source>
        <dbReference type="ARBA" id="ARBA00022723"/>
    </source>
</evidence>
<dbReference type="eggNOG" id="COG0155">
    <property type="taxonomic scope" value="Bacteria"/>
</dbReference>
<dbReference type="OrthoDB" id="9803707at2"/>
<keyword evidence="2" id="KW-0349">Heme</keyword>
<reference evidence="9 10" key="1">
    <citation type="journal article" date="2014" name="Genome Announc.">
        <title>Draft Genome Sequence of Magnetospirillum sp. Strain SO-1, a Freshwater Magnetotactic Bacterium Isolated from the Ol'khovka River, Russia.</title>
        <authorList>
            <person name="Grouzdev D.S."/>
            <person name="Dziuba M.V."/>
            <person name="Sukhacheva M.S."/>
            <person name="Mardanov A.V."/>
            <person name="Beletskiy A.V."/>
            <person name="Kuznetsov B.B."/>
            <person name="Skryabin K.G."/>
        </authorList>
    </citation>
    <scope>NUCLEOTIDE SEQUENCE [LARGE SCALE GENOMIC DNA]</scope>
    <source>
        <strain evidence="9 10">SO-1</strain>
    </source>
</reference>
<evidence type="ECO:0000259" key="8">
    <source>
        <dbReference type="Pfam" id="PF03460"/>
    </source>
</evidence>
<evidence type="ECO:0000313" key="9">
    <source>
        <dbReference type="EMBL" id="EME71902.1"/>
    </source>
</evidence>
<keyword evidence="10" id="KW-1185">Reference proteome</keyword>
<dbReference type="GO" id="GO:0020037">
    <property type="term" value="F:heme binding"/>
    <property type="evidence" value="ECO:0007669"/>
    <property type="project" value="InterPro"/>
</dbReference>
<keyword evidence="6" id="KW-0411">Iron-sulfur</keyword>
<keyword evidence="4" id="KW-0560">Oxidoreductase</keyword>
<dbReference type="EMBL" id="AONQ01000002">
    <property type="protein sequence ID" value="EME71902.1"/>
    <property type="molecule type" value="Genomic_DNA"/>
</dbReference>
<comment type="caution">
    <text evidence="9">The sequence shown here is derived from an EMBL/GenBank/DDBJ whole genome shotgun (WGS) entry which is preliminary data.</text>
</comment>
<feature type="domain" description="Nitrite/Sulfite reductase ferredoxin-like" evidence="8">
    <location>
        <begin position="51"/>
        <end position="117"/>
    </location>
</feature>
<evidence type="ECO:0000256" key="1">
    <source>
        <dbReference type="ARBA" id="ARBA00022485"/>
    </source>
</evidence>
<dbReference type="InterPro" id="IPR006067">
    <property type="entry name" value="NO2/SO3_Rdtase_4Fe4S_dom"/>
</dbReference>
<dbReference type="InterPro" id="IPR006066">
    <property type="entry name" value="NO2/SO3_Rdtase_FeS/sirohaem_BS"/>
</dbReference>
<feature type="domain" description="Nitrite/sulphite reductase 4Fe-4S" evidence="7">
    <location>
        <begin position="388"/>
        <end position="486"/>
    </location>
</feature>
<dbReference type="PANTHER" id="PTHR32439">
    <property type="entry name" value="FERREDOXIN--NITRITE REDUCTASE, CHLOROPLASTIC"/>
    <property type="match status" value="1"/>
</dbReference>
<dbReference type="InterPro" id="IPR051329">
    <property type="entry name" value="NIR_SIR_4Fe-4S"/>
</dbReference>
<evidence type="ECO:0000256" key="4">
    <source>
        <dbReference type="ARBA" id="ARBA00023002"/>
    </source>
</evidence>
<dbReference type="PANTHER" id="PTHR32439:SF9">
    <property type="entry name" value="BLR3264 PROTEIN"/>
    <property type="match status" value="1"/>
</dbReference>
<dbReference type="Pfam" id="PF01077">
    <property type="entry name" value="NIR_SIR"/>
    <property type="match status" value="2"/>
</dbReference>
<name>M2ZWV7_9PROT</name>
<keyword evidence="3" id="KW-0479">Metal-binding</keyword>
<dbReference type="SUPFAM" id="SSF56014">
    <property type="entry name" value="Nitrite and sulphite reductase 4Fe-4S domain-like"/>
    <property type="match status" value="2"/>
</dbReference>
<feature type="domain" description="Nitrite/Sulfite reductase ferredoxin-like" evidence="8">
    <location>
        <begin position="311"/>
        <end position="374"/>
    </location>
</feature>
<dbReference type="Gene3D" id="3.90.480.10">
    <property type="entry name" value="Sulfite Reductase Hemoprotein,Domain 2"/>
    <property type="match status" value="1"/>
</dbReference>
<protein>
    <submittedName>
        <fullName evidence="9">Sulfite reductase</fullName>
    </submittedName>
</protein>
<evidence type="ECO:0000259" key="7">
    <source>
        <dbReference type="Pfam" id="PF01077"/>
    </source>
</evidence>
<dbReference type="Gene3D" id="3.30.413.10">
    <property type="entry name" value="Sulfite Reductase Hemoprotein, domain 1"/>
    <property type="match status" value="2"/>
</dbReference>
<gene>
    <name evidence="9" type="ORF">H261_01607</name>
</gene>
<dbReference type="SUPFAM" id="SSF55124">
    <property type="entry name" value="Nitrite/Sulfite reductase N-terminal domain-like"/>
    <property type="match status" value="2"/>
</dbReference>
<dbReference type="PRINTS" id="PR00397">
    <property type="entry name" value="SIROHAEM"/>
</dbReference>
<dbReference type="GO" id="GO:0051539">
    <property type="term" value="F:4 iron, 4 sulfur cluster binding"/>
    <property type="evidence" value="ECO:0007669"/>
    <property type="project" value="UniProtKB-KW"/>
</dbReference>
<dbReference type="InterPro" id="IPR005117">
    <property type="entry name" value="NiRdtase/SiRdtase_haem-b_fer"/>
</dbReference>
<sequence length="698" mass="75112">MKDATHADLTAIEPLVRSSDLAEYRRGLQRHQSGEWDAERFTAFRLRHGVYGQKQAGVQMVRIKIPGGIVPTPWLKTLARVNREFAKGPAHITTRQDFQLYYVPLERSADMLDVLNAGGITTREACGNTLRNMTSCALAGACGRELVDAGKVAEQLARSWLRHPLVQHMPRKMKFTVSGCATDCGASPIHDLGFVAVEKDGRKGFKVLAGGGLGGQPIMAVEVLSFVSEEDLPTVIEATARLHQRYSNRRDRALARLKFVLKRFGAEKFTALFQEEFERLRSLQQRPWQPLSWRTPVEAPVARTPVGVVPGHDGKVALVVYVPLGIIDSDQLDALYDIAVSAGVSRLSTTRDQKLALLDVAQDKVAEVTAKVRALGFDIPASAEDAPDVVSCPGTTTCRIGITNSQSFGLQVEKEAQFSLKSGAADARGVSVHVSGCQNSCGLHHVADIGLHGMGKKIDGKPAPHYQLHFGGDAYAGQVGIEGPIVPARLANQAVALLRRDIQAARAKGESARAWAERLGKDGINEVLKPLAAGEGDDLFTDWGDSDVFVGPPKAKGECAAPQVSTTYYADLADDGLINLDRFLSRGRWPEALKAGEEATVYAVRLLLGGHGVATEDDQDAEAVFALFRASPAATIEAVNAFESVLAERTSALVTGEADTYREAVAYFIDTVGVLFARPKAPVVAEIGDLSSILAVVA</sequence>
<accession>M2ZWV7</accession>
<dbReference type="GO" id="GO:0016491">
    <property type="term" value="F:oxidoreductase activity"/>
    <property type="evidence" value="ECO:0007669"/>
    <property type="project" value="UniProtKB-KW"/>
</dbReference>
<dbReference type="PATRIC" id="fig|1244869.3.peg.315"/>
<dbReference type="InterPro" id="IPR045854">
    <property type="entry name" value="NO2/SO3_Rdtase_4Fe4S_sf"/>
</dbReference>
<dbReference type="Pfam" id="PF03460">
    <property type="entry name" value="NIR_SIR_ferr"/>
    <property type="match status" value="2"/>
</dbReference>
<evidence type="ECO:0000256" key="5">
    <source>
        <dbReference type="ARBA" id="ARBA00023004"/>
    </source>
</evidence>
<proteinExistence type="predicted"/>
<evidence type="ECO:0000313" key="10">
    <source>
        <dbReference type="Proteomes" id="UP000011744"/>
    </source>
</evidence>
<organism evidence="9 10">
    <name type="scientific">Paramagnetospirillum caucaseum</name>
    <dbReference type="NCBI Taxonomy" id="1244869"/>
    <lineage>
        <taxon>Bacteria</taxon>
        <taxon>Pseudomonadati</taxon>
        <taxon>Pseudomonadota</taxon>
        <taxon>Alphaproteobacteria</taxon>
        <taxon>Rhodospirillales</taxon>
        <taxon>Magnetospirillaceae</taxon>
        <taxon>Paramagnetospirillum</taxon>
    </lineage>
</organism>
<dbReference type="RefSeq" id="WP_008613550.1">
    <property type="nucleotide sequence ID" value="NZ_AONQ01000002.1"/>
</dbReference>
<keyword evidence="1" id="KW-0004">4Fe-4S</keyword>
<evidence type="ECO:0000256" key="2">
    <source>
        <dbReference type="ARBA" id="ARBA00022617"/>
    </source>
</evidence>